<gene>
    <name evidence="3" type="ORF">STRLI_001444</name>
</gene>
<dbReference type="RefSeq" id="WP_268251361.1">
    <property type="nucleotide sequence ID" value="NZ_BLIP01000001.1"/>
</dbReference>
<evidence type="ECO:0000313" key="4">
    <source>
        <dbReference type="Proteomes" id="UP001210609"/>
    </source>
</evidence>
<reference evidence="3 4" key="1">
    <citation type="submission" date="2022-12" db="EMBL/GenBank/DDBJ databases">
        <authorList>
            <person name="Ruckert C."/>
            <person name="Busche T."/>
            <person name="Kalinowski J."/>
            <person name="Wittmann C."/>
        </authorList>
    </citation>
    <scope>NUCLEOTIDE SEQUENCE [LARGE SCALE GENOMIC DNA]</scope>
    <source>
        <strain evidence="3 4">DSM 40555</strain>
    </source>
</reference>
<organism evidence="3 4">
    <name type="scientific">Streptomyces nigrescens</name>
    <dbReference type="NCBI Taxonomy" id="1920"/>
    <lineage>
        <taxon>Bacteria</taxon>
        <taxon>Bacillati</taxon>
        <taxon>Actinomycetota</taxon>
        <taxon>Actinomycetes</taxon>
        <taxon>Kitasatosporales</taxon>
        <taxon>Streptomycetaceae</taxon>
        <taxon>Streptomyces</taxon>
    </lineage>
</organism>
<dbReference type="Gene3D" id="1.10.10.2840">
    <property type="entry name" value="PucR C-terminal helix-turn-helix domain"/>
    <property type="match status" value="1"/>
</dbReference>
<dbReference type="Proteomes" id="UP001210609">
    <property type="component" value="Chromosome"/>
</dbReference>
<accession>A0ABY7IC30</accession>
<dbReference type="EMBL" id="CP114202">
    <property type="protein sequence ID" value="WAT95701.1"/>
    <property type="molecule type" value="Genomic_DNA"/>
</dbReference>
<feature type="domain" description="RsbT co-antagonist protein RsbRD N-terminal" evidence="2">
    <location>
        <begin position="19"/>
        <end position="158"/>
    </location>
</feature>
<name>A0ABY7IC30_STRNI</name>
<evidence type="ECO:0000313" key="3">
    <source>
        <dbReference type="EMBL" id="WAT95701.1"/>
    </source>
</evidence>
<evidence type="ECO:0000259" key="2">
    <source>
        <dbReference type="Pfam" id="PF14361"/>
    </source>
</evidence>
<dbReference type="Pfam" id="PF13556">
    <property type="entry name" value="HTH_30"/>
    <property type="match status" value="1"/>
</dbReference>
<dbReference type="InterPro" id="IPR042070">
    <property type="entry name" value="PucR_C-HTH_sf"/>
</dbReference>
<proteinExistence type="predicted"/>
<dbReference type="InterPro" id="IPR025736">
    <property type="entry name" value="PucR_C-HTH_dom"/>
</dbReference>
<dbReference type="InterPro" id="IPR051448">
    <property type="entry name" value="CdaR-like_regulators"/>
</dbReference>
<evidence type="ECO:0000259" key="1">
    <source>
        <dbReference type="Pfam" id="PF13556"/>
    </source>
</evidence>
<dbReference type="InterPro" id="IPR025751">
    <property type="entry name" value="RsbRD_N_dom"/>
</dbReference>
<keyword evidence="4" id="KW-1185">Reference proteome</keyword>
<protein>
    <submittedName>
        <fullName evidence="3">Helix-turn-helix domain-containing protein</fullName>
    </submittedName>
</protein>
<feature type="domain" description="PucR C-terminal helix-turn-helix" evidence="1">
    <location>
        <begin position="381"/>
        <end position="434"/>
    </location>
</feature>
<sequence>METSTTVPESAAALHAGIDALTDEVIDGLRAQLPSYAAVSADQIRPRVMASLRNGLSLVQRWAEERRTARGSGRDDGPAYGIPSAHLDEVTDLARSLPVEDIISAYRIGTDIVWRRFGEEMTARGGTAEDLLPIAETLRAWVDANTLRIVRTCRVALQGDDPAADRRHAAMVRALLLGEARWDKSPAGFGAWGAGLTGDRPADGYRTERQADDTETEDGSYVHSALRLPFRARLPEVSPPGAPGGAPAAAGHAGPGDRAFRRTVDLLRPWLALDEAGRPLVTTVDGDVAGLLVGRPAGLCRSLMLGLGAPAPASGLATEFTRATQALRAAAGFGLVGAFTREELGLRATVVALPAVGEQLVTLRLSPLAERGEDGAQLEEAAAAYLRQGLRLEAAARTLYVHPNTLRNRLRRFEEITGTNLRDPADLAEVWWALTHRRFHGPAS</sequence>
<dbReference type="PANTHER" id="PTHR33744">
    <property type="entry name" value="CARBOHYDRATE DIACID REGULATOR"/>
    <property type="match status" value="1"/>
</dbReference>
<dbReference type="Pfam" id="PF14361">
    <property type="entry name" value="RsbRD_N"/>
    <property type="match status" value="1"/>
</dbReference>